<proteinExistence type="predicted"/>
<dbReference type="PANTHER" id="PTHR10953:SF102">
    <property type="entry name" value="ADENYLYLTRANSFERASE AND SULFURTRANSFERASE MOCS3"/>
    <property type="match status" value="1"/>
</dbReference>
<dbReference type="Pfam" id="PF00899">
    <property type="entry name" value="ThiF"/>
    <property type="match status" value="1"/>
</dbReference>
<dbReference type="SUPFAM" id="SSF69572">
    <property type="entry name" value="Activating enzymes of the ubiquitin-like proteins"/>
    <property type="match status" value="1"/>
</dbReference>
<dbReference type="EMBL" id="BSTK01000016">
    <property type="protein sequence ID" value="GLY90269.1"/>
    <property type="molecule type" value="Genomic_DNA"/>
</dbReference>
<dbReference type="GO" id="GO:0008641">
    <property type="term" value="F:ubiquitin-like modifier activating enzyme activity"/>
    <property type="evidence" value="ECO:0007669"/>
    <property type="project" value="InterPro"/>
</dbReference>
<dbReference type="Proteomes" id="UP001165074">
    <property type="component" value="Unassembled WGS sequence"/>
</dbReference>
<feature type="region of interest" description="Disordered" evidence="1">
    <location>
        <begin position="368"/>
        <end position="388"/>
    </location>
</feature>
<gene>
    <name evidence="3" type="ORF">Airi02_081980</name>
</gene>
<name>A0A9W6SAY7_9ACTN</name>
<reference evidence="3" key="1">
    <citation type="submission" date="2023-03" db="EMBL/GenBank/DDBJ databases">
        <title>Actinoallomurus iriomotensis NBRC 103684.</title>
        <authorList>
            <person name="Ichikawa N."/>
            <person name="Sato H."/>
            <person name="Tonouchi N."/>
        </authorList>
    </citation>
    <scope>NUCLEOTIDE SEQUENCE</scope>
    <source>
        <strain evidence="3">NBRC 103684</strain>
    </source>
</reference>
<dbReference type="PANTHER" id="PTHR10953">
    <property type="entry name" value="UBIQUITIN-ACTIVATING ENZYME E1"/>
    <property type="match status" value="1"/>
</dbReference>
<feature type="compositionally biased region" description="Low complexity" evidence="1">
    <location>
        <begin position="378"/>
        <end position="388"/>
    </location>
</feature>
<evidence type="ECO:0000313" key="3">
    <source>
        <dbReference type="EMBL" id="GLY90269.1"/>
    </source>
</evidence>
<accession>A0A9W6SAY7</accession>
<dbReference type="InterPro" id="IPR035985">
    <property type="entry name" value="Ubiquitin-activating_enz"/>
</dbReference>
<dbReference type="AlphaFoldDB" id="A0A9W6SAY7"/>
<evidence type="ECO:0000259" key="2">
    <source>
        <dbReference type="Pfam" id="PF00899"/>
    </source>
</evidence>
<evidence type="ECO:0000313" key="4">
    <source>
        <dbReference type="Proteomes" id="UP001165074"/>
    </source>
</evidence>
<feature type="domain" description="THIF-type NAD/FAD binding fold" evidence="2">
    <location>
        <begin position="124"/>
        <end position="337"/>
    </location>
</feature>
<protein>
    <recommendedName>
        <fullName evidence="2">THIF-type NAD/FAD binding fold domain-containing protein</fullName>
    </recommendedName>
</protein>
<dbReference type="InterPro" id="IPR000594">
    <property type="entry name" value="ThiF_NAD_FAD-bd"/>
</dbReference>
<dbReference type="Gene3D" id="3.40.50.720">
    <property type="entry name" value="NAD(P)-binding Rossmann-like Domain"/>
    <property type="match status" value="1"/>
</dbReference>
<organism evidence="3 4">
    <name type="scientific">Actinoallomurus iriomotensis</name>
    <dbReference type="NCBI Taxonomy" id="478107"/>
    <lineage>
        <taxon>Bacteria</taxon>
        <taxon>Bacillati</taxon>
        <taxon>Actinomycetota</taxon>
        <taxon>Actinomycetes</taxon>
        <taxon>Streptosporangiales</taxon>
        <taxon>Thermomonosporaceae</taxon>
        <taxon>Actinoallomurus</taxon>
    </lineage>
</organism>
<evidence type="ECO:0000256" key="1">
    <source>
        <dbReference type="SAM" id="MobiDB-lite"/>
    </source>
</evidence>
<comment type="caution">
    <text evidence="3">The sequence shown here is derived from an EMBL/GenBank/DDBJ whole genome shotgun (WGS) entry which is preliminary data.</text>
</comment>
<sequence>MMLRPRIKPEHAAYRTVSGAVRMGSVIFGIGVEIDDPDGWVWTLAQALDGARTSEEIAEWVAAAHSEVTVAEVLQAVADLQAAGHLEDVDAPPPSLSSAEQERYSRGVTLLRWLDRSPRRSPWEMQERLRDGRVLLVGLGGTGGFCAQALVASGVGHLHCVDHDTVELSNLNRQPLYRQRDIGRPKLDAALEDLRALNHHPEITGERRRVSGPEDLAMLLDAGPAPYDLLVVCADQPPEIRRWANRVCLATGTPWVDGGYHGPLATAGVHVPGDGACWECQRAGEADRRDLGLAPGQEEEAASPRMAWHPVTAVTAGLSGSLVAHAALALLTGAPPMEPGFRYGINLAALDDTVLQRFPRRLDCPACGESSTAGHGAGDAAPPAGAVR</sequence>
<dbReference type="InterPro" id="IPR045886">
    <property type="entry name" value="ThiF/MoeB/HesA"/>
</dbReference>
<dbReference type="GO" id="GO:0032446">
    <property type="term" value="P:protein modification by small protein conjugation"/>
    <property type="evidence" value="ECO:0007669"/>
    <property type="project" value="TreeGrafter"/>
</dbReference>
<keyword evidence="4" id="KW-1185">Reference proteome</keyword>
<dbReference type="GO" id="GO:0004792">
    <property type="term" value="F:thiosulfate-cyanide sulfurtransferase activity"/>
    <property type="evidence" value="ECO:0007669"/>
    <property type="project" value="TreeGrafter"/>
</dbReference>
<dbReference type="GO" id="GO:0005737">
    <property type="term" value="C:cytoplasm"/>
    <property type="evidence" value="ECO:0007669"/>
    <property type="project" value="TreeGrafter"/>
</dbReference>
<dbReference type="GO" id="GO:0016779">
    <property type="term" value="F:nucleotidyltransferase activity"/>
    <property type="evidence" value="ECO:0007669"/>
    <property type="project" value="TreeGrafter"/>
</dbReference>